<keyword evidence="2" id="KW-1185">Reference proteome</keyword>
<comment type="caution">
    <text evidence="1">The sequence shown here is derived from an EMBL/GenBank/DDBJ whole genome shotgun (WGS) entry which is preliminary data.</text>
</comment>
<dbReference type="Proteomes" id="UP000790709">
    <property type="component" value="Unassembled WGS sequence"/>
</dbReference>
<name>A0ACB8BW42_9AGAM</name>
<organism evidence="1 2">
    <name type="scientific">Leucogyrophana mollusca</name>
    <dbReference type="NCBI Taxonomy" id="85980"/>
    <lineage>
        <taxon>Eukaryota</taxon>
        <taxon>Fungi</taxon>
        <taxon>Dikarya</taxon>
        <taxon>Basidiomycota</taxon>
        <taxon>Agaricomycotina</taxon>
        <taxon>Agaricomycetes</taxon>
        <taxon>Agaricomycetidae</taxon>
        <taxon>Boletales</taxon>
        <taxon>Boletales incertae sedis</taxon>
        <taxon>Leucogyrophana</taxon>
    </lineage>
</organism>
<evidence type="ECO:0000313" key="1">
    <source>
        <dbReference type="EMBL" id="KAH7928838.1"/>
    </source>
</evidence>
<proteinExistence type="predicted"/>
<accession>A0ACB8BW42</accession>
<evidence type="ECO:0000313" key="2">
    <source>
        <dbReference type="Proteomes" id="UP000790709"/>
    </source>
</evidence>
<protein>
    <submittedName>
        <fullName evidence="1">Uncharacterized protein</fullName>
    </submittedName>
</protein>
<sequence length="356" mass="39715">MKTVESQIATSIPLWYSSTGWVSTEVVSQLNTLAVAKNVDVLPSQRYSEGSFQSPENINVGLDDECDLFQKGANHEELLRMQGTEIAQFLLAFISASDIPHIDEQSGEGGVALVGWSLGAMHVHAMLAYLDVLPEEAVIELGRYLHTVVSHDPNARALGLGNPPASNMTMWSNPDVEERFMLFRDRVTAYYQHVDILAKDLTHAESFLEFTTPSNKRPASLRNIPPEELAPLVAINAFAGSEMRLLSIDESARKTLTKRAIFDKKFARKYLPNVRVKYMCGGETLGALVYAMWELENLAANPQGNHFFFWDDPVWALEQYRQCITEKLLPDDTNGFVVKWDVADFAESSLPATTQG</sequence>
<reference evidence="1" key="1">
    <citation type="journal article" date="2021" name="New Phytol.">
        <title>Evolutionary innovations through gain and loss of genes in the ectomycorrhizal Boletales.</title>
        <authorList>
            <person name="Wu G."/>
            <person name="Miyauchi S."/>
            <person name="Morin E."/>
            <person name="Kuo A."/>
            <person name="Drula E."/>
            <person name="Varga T."/>
            <person name="Kohler A."/>
            <person name="Feng B."/>
            <person name="Cao Y."/>
            <person name="Lipzen A."/>
            <person name="Daum C."/>
            <person name="Hundley H."/>
            <person name="Pangilinan J."/>
            <person name="Johnson J."/>
            <person name="Barry K."/>
            <person name="LaButti K."/>
            <person name="Ng V."/>
            <person name="Ahrendt S."/>
            <person name="Min B."/>
            <person name="Choi I.G."/>
            <person name="Park H."/>
            <person name="Plett J.M."/>
            <person name="Magnuson J."/>
            <person name="Spatafora J.W."/>
            <person name="Nagy L.G."/>
            <person name="Henrissat B."/>
            <person name="Grigoriev I.V."/>
            <person name="Yang Z.L."/>
            <person name="Xu J."/>
            <person name="Martin F.M."/>
        </authorList>
    </citation>
    <scope>NUCLEOTIDE SEQUENCE</scope>
    <source>
        <strain evidence="1">KUC20120723A-06</strain>
    </source>
</reference>
<dbReference type="EMBL" id="MU266348">
    <property type="protein sequence ID" value="KAH7928838.1"/>
    <property type="molecule type" value="Genomic_DNA"/>
</dbReference>
<gene>
    <name evidence="1" type="ORF">BV22DRAFT_1126201</name>
</gene>